<dbReference type="Proteomes" id="UP000812287">
    <property type="component" value="Unassembled WGS sequence"/>
</dbReference>
<keyword evidence="2" id="KW-1185">Reference proteome</keyword>
<dbReference type="GeneID" id="66113147"/>
<name>A0A9P7W3T2_9AGAR</name>
<organism evidence="1 2">
    <name type="scientific">Guyanagaster necrorhizus</name>
    <dbReference type="NCBI Taxonomy" id="856835"/>
    <lineage>
        <taxon>Eukaryota</taxon>
        <taxon>Fungi</taxon>
        <taxon>Dikarya</taxon>
        <taxon>Basidiomycota</taxon>
        <taxon>Agaricomycotina</taxon>
        <taxon>Agaricomycetes</taxon>
        <taxon>Agaricomycetidae</taxon>
        <taxon>Agaricales</taxon>
        <taxon>Marasmiineae</taxon>
        <taxon>Physalacriaceae</taxon>
        <taxon>Guyanagaster</taxon>
    </lineage>
</organism>
<comment type="caution">
    <text evidence="1">The sequence shown here is derived from an EMBL/GenBank/DDBJ whole genome shotgun (WGS) entry which is preliminary data.</text>
</comment>
<proteinExistence type="predicted"/>
<dbReference type="EMBL" id="MU250524">
    <property type="protein sequence ID" value="KAG7452098.1"/>
    <property type="molecule type" value="Genomic_DNA"/>
</dbReference>
<protein>
    <submittedName>
        <fullName evidence="1">Uncharacterized protein</fullName>
    </submittedName>
</protein>
<evidence type="ECO:0000313" key="1">
    <source>
        <dbReference type="EMBL" id="KAG7452098.1"/>
    </source>
</evidence>
<dbReference type="RefSeq" id="XP_043045598.1">
    <property type="nucleotide sequence ID" value="XM_043190850.1"/>
</dbReference>
<gene>
    <name evidence="1" type="ORF">BT62DRAFT_999862</name>
</gene>
<dbReference type="AlphaFoldDB" id="A0A9P7W3T2"/>
<sequence>MSGGVECMGLPAATTPESGYFMNITTCVVSRASHAQDTLDLVWDDYVLEPYSILAKMMDDALEQNVRNNADTSARPVGTKFADYGVVDPD</sequence>
<evidence type="ECO:0000313" key="2">
    <source>
        <dbReference type="Proteomes" id="UP000812287"/>
    </source>
</evidence>
<accession>A0A9P7W3T2</accession>
<reference evidence="1" key="1">
    <citation type="submission" date="2020-11" db="EMBL/GenBank/DDBJ databases">
        <title>Adaptations for nitrogen fixation in a non-lichenized fungal sporocarp promotes dispersal by wood-feeding termites.</title>
        <authorList>
            <consortium name="DOE Joint Genome Institute"/>
            <person name="Koch R.A."/>
            <person name="Yoon G."/>
            <person name="Arayal U."/>
            <person name="Lail K."/>
            <person name="Amirebrahimi M."/>
            <person name="Labutti K."/>
            <person name="Lipzen A."/>
            <person name="Riley R."/>
            <person name="Barry K."/>
            <person name="Henrissat B."/>
            <person name="Grigoriev I.V."/>
            <person name="Herr J.R."/>
            <person name="Aime M.C."/>
        </authorList>
    </citation>
    <scope>NUCLEOTIDE SEQUENCE</scope>
    <source>
        <strain evidence="1">MCA 3950</strain>
    </source>
</reference>